<comment type="caution">
    <text evidence="2">The sequence shown here is derived from an EMBL/GenBank/DDBJ whole genome shotgun (WGS) entry which is preliminary data.</text>
</comment>
<organism evidence="2 3">
    <name type="scientific">Candidatus Shapirobacteria bacterium CG09_land_8_20_14_0_10_47_13</name>
    <dbReference type="NCBI Taxonomy" id="1974481"/>
    <lineage>
        <taxon>Bacteria</taxon>
        <taxon>Candidatus Shapironibacteriota</taxon>
    </lineage>
</organism>
<sequence>MIPNQEKIKTLLEQRAKNQARLKKIQTNTYQLAEAELGVIEEHLAQIENELKALGYKEKGT</sequence>
<evidence type="ECO:0000256" key="1">
    <source>
        <dbReference type="SAM" id="Coils"/>
    </source>
</evidence>
<proteinExistence type="predicted"/>
<name>A0A2H0WN44_9BACT</name>
<dbReference type="AlphaFoldDB" id="A0A2H0WN44"/>
<dbReference type="Proteomes" id="UP000230033">
    <property type="component" value="Unassembled WGS sequence"/>
</dbReference>
<feature type="coiled-coil region" evidence="1">
    <location>
        <begin position="8"/>
        <end position="50"/>
    </location>
</feature>
<gene>
    <name evidence="2" type="ORF">COT65_00990</name>
</gene>
<evidence type="ECO:0000313" key="2">
    <source>
        <dbReference type="EMBL" id="PIS14035.1"/>
    </source>
</evidence>
<evidence type="ECO:0000313" key="3">
    <source>
        <dbReference type="Proteomes" id="UP000230033"/>
    </source>
</evidence>
<dbReference type="EMBL" id="PEZJ01000012">
    <property type="protein sequence ID" value="PIS14035.1"/>
    <property type="molecule type" value="Genomic_DNA"/>
</dbReference>
<protein>
    <submittedName>
        <fullName evidence="2">Uncharacterized protein</fullName>
    </submittedName>
</protein>
<reference evidence="3" key="1">
    <citation type="submission" date="2017-09" db="EMBL/GenBank/DDBJ databases">
        <title>Depth-based differentiation of microbial function through sediment-hosted aquifers and enrichment of novel symbionts in the deep terrestrial subsurface.</title>
        <authorList>
            <person name="Probst A.J."/>
            <person name="Ladd B."/>
            <person name="Jarett J.K."/>
            <person name="Geller-Mcgrath D.E."/>
            <person name="Sieber C.M.K."/>
            <person name="Emerson J.B."/>
            <person name="Anantharaman K."/>
            <person name="Thomas B.C."/>
            <person name="Malmstrom R."/>
            <person name="Stieglmeier M."/>
            <person name="Klingl A."/>
            <person name="Woyke T."/>
            <person name="Ryan C.M."/>
            <person name="Banfield J.F."/>
        </authorList>
    </citation>
    <scope>NUCLEOTIDE SEQUENCE [LARGE SCALE GENOMIC DNA]</scope>
</reference>
<accession>A0A2H0WN44</accession>
<keyword evidence="1" id="KW-0175">Coiled coil</keyword>